<accession>A0A8H2K5U2</accession>
<gene>
    <name evidence="5" type="ORF">FB472_1007</name>
</gene>
<dbReference type="GO" id="GO:0003677">
    <property type="term" value="F:DNA binding"/>
    <property type="evidence" value="ECO:0007669"/>
    <property type="project" value="UniProtKB-KW"/>
</dbReference>
<dbReference type="PANTHER" id="PTHR38445">
    <property type="entry name" value="HTH-TYPE TRANSCRIPTIONAL REPRESSOR YTRA"/>
    <property type="match status" value="1"/>
</dbReference>
<dbReference type="PROSITE" id="PS50949">
    <property type="entry name" value="HTH_GNTR"/>
    <property type="match status" value="1"/>
</dbReference>
<evidence type="ECO:0000259" key="4">
    <source>
        <dbReference type="PROSITE" id="PS50949"/>
    </source>
</evidence>
<evidence type="ECO:0000256" key="1">
    <source>
        <dbReference type="ARBA" id="ARBA00023015"/>
    </source>
</evidence>
<dbReference type="SUPFAM" id="SSF46785">
    <property type="entry name" value="Winged helix' DNA-binding domain"/>
    <property type="match status" value="1"/>
</dbReference>
<proteinExistence type="predicted"/>
<keyword evidence="6" id="KW-1185">Reference proteome</keyword>
<keyword evidence="2" id="KW-0238">DNA-binding</keyword>
<protein>
    <submittedName>
        <fullName evidence="5">GntR family transcriptional regulator</fullName>
    </submittedName>
</protein>
<sequence length="120" mass="12565">MITIDQSLATPVFEQIRGQIAQAIRSGGLDAGARLPSIRQLAADLRVAPGTVARAFTELEIAGLISSDRRGARVEETDVASDDLRAAAARFIGIARSAAIPLEDALSMISAGWAGVHERG</sequence>
<evidence type="ECO:0000256" key="3">
    <source>
        <dbReference type="ARBA" id="ARBA00023163"/>
    </source>
</evidence>
<dbReference type="OrthoDB" id="4307011at2"/>
<dbReference type="Proteomes" id="UP000316560">
    <property type="component" value="Unassembled WGS sequence"/>
</dbReference>
<dbReference type="RefSeq" id="WP_141989895.1">
    <property type="nucleotide sequence ID" value="NZ_VFRA01000001.1"/>
</dbReference>
<keyword evidence="3" id="KW-0804">Transcription</keyword>
<feature type="domain" description="HTH gntR-type" evidence="4">
    <location>
        <begin position="10"/>
        <end position="77"/>
    </location>
</feature>
<dbReference type="CDD" id="cd07377">
    <property type="entry name" value="WHTH_GntR"/>
    <property type="match status" value="1"/>
</dbReference>
<reference evidence="5 6" key="1">
    <citation type="submission" date="2019-06" db="EMBL/GenBank/DDBJ databases">
        <title>Sequencing the genomes of 1000 actinobacteria strains.</title>
        <authorList>
            <person name="Klenk H.-P."/>
        </authorList>
    </citation>
    <scope>NUCLEOTIDE SEQUENCE [LARGE SCALE GENOMIC DNA]</scope>
    <source>
        <strain evidence="5 6">DSM 21947</strain>
    </source>
</reference>
<name>A0A8H2K5U2_9MICO</name>
<dbReference type="AlphaFoldDB" id="A0A8H2K5U2"/>
<dbReference type="InterPro" id="IPR000524">
    <property type="entry name" value="Tscrpt_reg_HTH_GntR"/>
</dbReference>
<dbReference type="Pfam" id="PF00392">
    <property type="entry name" value="GntR"/>
    <property type="match status" value="1"/>
</dbReference>
<dbReference type="InterPro" id="IPR036388">
    <property type="entry name" value="WH-like_DNA-bd_sf"/>
</dbReference>
<dbReference type="GO" id="GO:0003700">
    <property type="term" value="F:DNA-binding transcription factor activity"/>
    <property type="evidence" value="ECO:0007669"/>
    <property type="project" value="InterPro"/>
</dbReference>
<keyword evidence="1" id="KW-0805">Transcription regulation</keyword>
<evidence type="ECO:0000256" key="2">
    <source>
        <dbReference type="ARBA" id="ARBA00023125"/>
    </source>
</evidence>
<dbReference type="SMART" id="SM00345">
    <property type="entry name" value="HTH_GNTR"/>
    <property type="match status" value="1"/>
</dbReference>
<dbReference type="PANTHER" id="PTHR38445:SF7">
    <property type="entry name" value="GNTR-FAMILY TRANSCRIPTIONAL REGULATOR"/>
    <property type="match status" value="1"/>
</dbReference>
<dbReference type="InterPro" id="IPR036390">
    <property type="entry name" value="WH_DNA-bd_sf"/>
</dbReference>
<dbReference type="EMBL" id="VFRA01000001">
    <property type="protein sequence ID" value="TQO19454.1"/>
    <property type="molecule type" value="Genomic_DNA"/>
</dbReference>
<dbReference type="Gene3D" id="1.10.10.10">
    <property type="entry name" value="Winged helix-like DNA-binding domain superfamily/Winged helix DNA-binding domain"/>
    <property type="match status" value="1"/>
</dbReference>
<organism evidence="5 6">
    <name type="scientific">Rhodoglobus vestalii</name>
    <dbReference type="NCBI Taxonomy" id="193384"/>
    <lineage>
        <taxon>Bacteria</taxon>
        <taxon>Bacillati</taxon>
        <taxon>Actinomycetota</taxon>
        <taxon>Actinomycetes</taxon>
        <taxon>Micrococcales</taxon>
        <taxon>Microbacteriaceae</taxon>
        <taxon>Rhodoglobus</taxon>
    </lineage>
</organism>
<evidence type="ECO:0000313" key="6">
    <source>
        <dbReference type="Proteomes" id="UP000316560"/>
    </source>
</evidence>
<comment type="caution">
    <text evidence="5">The sequence shown here is derived from an EMBL/GenBank/DDBJ whole genome shotgun (WGS) entry which is preliminary data.</text>
</comment>
<evidence type="ECO:0000313" key="5">
    <source>
        <dbReference type="EMBL" id="TQO19454.1"/>
    </source>
</evidence>